<feature type="compositionally biased region" description="Low complexity" evidence="1">
    <location>
        <begin position="162"/>
        <end position="173"/>
    </location>
</feature>
<reference evidence="2 3" key="1">
    <citation type="submission" date="2020-07" db="EMBL/GenBank/DDBJ databases">
        <title>Comparative genomics of pyrophilous fungi reveals a link between fire events and developmental genes.</title>
        <authorList>
            <consortium name="DOE Joint Genome Institute"/>
            <person name="Steindorff A.S."/>
            <person name="Carver A."/>
            <person name="Calhoun S."/>
            <person name="Stillman K."/>
            <person name="Liu H."/>
            <person name="Lipzen A."/>
            <person name="Pangilinan J."/>
            <person name="Labutti K."/>
            <person name="Bruns T.D."/>
            <person name="Grigoriev I.V."/>
        </authorList>
    </citation>
    <scope>NUCLEOTIDE SEQUENCE [LARGE SCALE GENOMIC DNA]</scope>
    <source>
        <strain evidence="2 3">CBS 144469</strain>
    </source>
</reference>
<dbReference type="EMBL" id="JACGCI010000004">
    <property type="protein sequence ID" value="KAF6764487.1"/>
    <property type="molecule type" value="Genomic_DNA"/>
</dbReference>
<dbReference type="Proteomes" id="UP000521943">
    <property type="component" value="Unassembled WGS sequence"/>
</dbReference>
<feature type="compositionally biased region" description="Pro residues" evidence="1">
    <location>
        <begin position="174"/>
        <end position="194"/>
    </location>
</feature>
<evidence type="ECO:0000256" key="1">
    <source>
        <dbReference type="SAM" id="MobiDB-lite"/>
    </source>
</evidence>
<feature type="region of interest" description="Disordered" evidence="1">
    <location>
        <begin position="124"/>
        <end position="274"/>
    </location>
</feature>
<gene>
    <name evidence="2" type="ORF">DFP72DRAFT_1163438</name>
</gene>
<comment type="caution">
    <text evidence="2">The sequence shown here is derived from an EMBL/GenBank/DDBJ whole genome shotgun (WGS) entry which is preliminary data.</text>
</comment>
<name>A0A8H6IHX2_9AGAR</name>
<accession>A0A8H6IHX2</accession>
<keyword evidence="3" id="KW-1185">Reference proteome</keyword>
<protein>
    <submittedName>
        <fullName evidence="2">Uncharacterized protein</fullName>
    </submittedName>
</protein>
<organism evidence="2 3">
    <name type="scientific">Ephemerocybe angulata</name>
    <dbReference type="NCBI Taxonomy" id="980116"/>
    <lineage>
        <taxon>Eukaryota</taxon>
        <taxon>Fungi</taxon>
        <taxon>Dikarya</taxon>
        <taxon>Basidiomycota</taxon>
        <taxon>Agaricomycotina</taxon>
        <taxon>Agaricomycetes</taxon>
        <taxon>Agaricomycetidae</taxon>
        <taxon>Agaricales</taxon>
        <taxon>Agaricineae</taxon>
        <taxon>Psathyrellaceae</taxon>
        <taxon>Ephemerocybe</taxon>
    </lineage>
</organism>
<feature type="compositionally biased region" description="Basic and acidic residues" evidence="1">
    <location>
        <begin position="216"/>
        <end position="235"/>
    </location>
</feature>
<proteinExistence type="predicted"/>
<evidence type="ECO:0000313" key="2">
    <source>
        <dbReference type="EMBL" id="KAF6764487.1"/>
    </source>
</evidence>
<feature type="compositionally biased region" description="Pro residues" evidence="1">
    <location>
        <begin position="129"/>
        <end position="156"/>
    </location>
</feature>
<sequence length="305" mass="33032">MASILREVLASAQGHKYQFKFDNNQVPFLPEVDESQLFLPNFRAIMYDYMLLQYDLISNATESHARTPWAAGSLLDPAIVEAGICLENPLEVDALAFLIMVRGLEKLQASCEGGTAIRLYTRQDKAGTLPPPPAHPRPVTPPRPSTPPRPNTPPNPAALQQTSTPKVPSSSSGSPPPPPSTPPNLSRPPSPSSPDPTHRQETPPVPSPKVTSKVNEALKRKHNEDPVLEDKENPSKKAKKSLTKPRDTVSNPARRSARGKAPETSVGHNGGGVKDLSELATVKGWAYVSRTPTPVKGFKETKLPI</sequence>
<dbReference type="AlphaFoldDB" id="A0A8H6IHX2"/>
<evidence type="ECO:0000313" key="3">
    <source>
        <dbReference type="Proteomes" id="UP000521943"/>
    </source>
</evidence>